<dbReference type="InterPro" id="IPR036188">
    <property type="entry name" value="FAD/NAD-bd_sf"/>
</dbReference>
<feature type="domain" description="FAD/NAD(P)-binding" evidence="2">
    <location>
        <begin position="50"/>
        <end position="162"/>
    </location>
</feature>
<evidence type="ECO:0000313" key="4">
    <source>
        <dbReference type="EMBL" id="GLS16317.1"/>
    </source>
</evidence>
<accession>A0ABQ6CDJ9</accession>
<protein>
    <submittedName>
        <fullName evidence="4">Flavocytochrome C sulfide dehydrogenase</fullName>
    </submittedName>
</protein>
<dbReference type="InterPro" id="IPR052541">
    <property type="entry name" value="SQRD"/>
</dbReference>
<reference evidence="5" key="1">
    <citation type="journal article" date="2019" name="Int. J. Syst. Evol. Microbiol.">
        <title>The Global Catalogue of Microorganisms (GCM) 10K type strain sequencing project: providing services to taxonomists for standard genome sequencing and annotation.</title>
        <authorList>
            <consortium name="The Broad Institute Genomics Platform"/>
            <consortium name="The Broad Institute Genome Sequencing Center for Infectious Disease"/>
            <person name="Wu L."/>
            <person name="Ma J."/>
        </authorList>
    </citation>
    <scope>NUCLEOTIDE SEQUENCE [LARGE SCALE GENOMIC DNA]</scope>
    <source>
        <strain evidence="5">NBRC 109341</strain>
    </source>
</reference>
<dbReference type="Pfam" id="PF21706">
    <property type="entry name" value="FCSD_central"/>
    <property type="match status" value="1"/>
</dbReference>
<evidence type="ECO:0000259" key="3">
    <source>
        <dbReference type="Pfam" id="PF21706"/>
    </source>
</evidence>
<dbReference type="RefSeq" id="WP_284309067.1">
    <property type="nucleotide sequence ID" value="NZ_BSPB01000052.1"/>
</dbReference>
<dbReference type="Gene3D" id="3.50.50.60">
    <property type="entry name" value="FAD/NAD(P)-binding domain"/>
    <property type="match status" value="2"/>
</dbReference>
<feature type="chain" id="PRO_5045395407" evidence="1">
    <location>
        <begin position="32"/>
        <end position="448"/>
    </location>
</feature>
<evidence type="ECO:0000256" key="1">
    <source>
        <dbReference type="SAM" id="SignalP"/>
    </source>
</evidence>
<evidence type="ECO:0000313" key="5">
    <source>
        <dbReference type="Proteomes" id="UP001156903"/>
    </source>
</evidence>
<organism evidence="4 5">
    <name type="scientific">Hydrogenophaga electricum</name>
    <dbReference type="NCBI Taxonomy" id="1230953"/>
    <lineage>
        <taxon>Bacteria</taxon>
        <taxon>Pseudomonadati</taxon>
        <taxon>Pseudomonadota</taxon>
        <taxon>Betaproteobacteria</taxon>
        <taxon>Burkholderiales</taxon>
        <taxon>Comamonadaceae</taxon>
        <taxon>Hydrogenophaga</taxon>
    </lineage>
</organism>
<dbReference type="Proteomes" id="UP001156903">
    <property type="component" value="Unassembled WGS sequence"/>
</dbReference>
<proteinExistence type="predicted"/>
<dbReference type="SUPFAM" id="SSF51905">
    <property type="entry name" value="FAD/NAD(P)-binding domain"/>
    <property type="match status" value="2"/>
</dbReference>
<feature type="domain" description="Sulfide dehydrogenase [flavocytochrome c] flavoprotein chain central" evidence="3">
    <location>
        <begin position="186"/>
        <end position="287"/>
    </location>
</feature>
<feature type="signal peptide" evidence="1">
    <location>
        <begin position="1"/>
        <end position="31"/>
    </location>
</feature>
<keyword evidence="1" id="KW-0732">Signal</keyword>
<dbReference type="Pfam" id="PF07992">
    <property type="entry name" value="Pyr_redox_2"/>
    <property type="match status" value="1"/>
</dbReference>
<dbReference type="EMBL" id="BSPB01000052">
    <property type="protein sequence ID" value="GLS16317.1"/>
    <property type="molecule type" value="Genomic_DNA"/>
</dbReference>
<dbReference type="InterPro" id="IPR023753">
    <property type="entry name" value="FAD/NAD-binding_dom"/>
</dbReference>
<dbReference type="PROSITE" id="PS51318">
    <property type="entry name" value="TAT"/>
    <property type="match status" value="1"/>
</dbReference>
<name>A0ABQ6CDJ9_9BURK</name>
<comment type="caution">
    <text evidence="4">The sequence shown here is derived from an EMBL/GenBank/DDBJ whole genome shotgun (WGS) entry which is preliminary data.</text>
</comment>
<keyword evidence="5" id="KW-1185">Reference proteome</keyword>
<dbReference type="InterPro" id="IPR049386">
    <property type="entry name" value="FCSD_central"/>
</dbReference>
<gene>
    <name evidence="4" type="primary">dhsU</name>
    <name evidence="4" type="ORF">GCM10007935_37570</name>
</gene>
<dbReference type="PANTHER" id="PTHR43755">
    <property type="match status" value="1"/>
</dbReference>
<dbReference type="PANTHER" id="PTHR43755:SF1">
    <property type="entry name" value="FAD-DEPENDENT PYRIDINE NUCLEOTIDE-DISULPHIDE OXIDOREDUCTASE"/>
    <property type="match status" value="1"/>
</dbReference>
<dbReference type="InterPro" id="IPR006311">
    <property type="entry name" value="TAT_signal"/>
</dbReference>
<evidence type="ECO:0000259" key="2">
    <source>
        <dbReference type="Pfam" id="PF07992"/>
    </source>
</evidence>
<sequence>MPDIDPRSTRRAVLKTAAATAIVSAVPAAIAQPLLSSPGSALMPKGGKRRVVILGGGWGGLTTARHLRDTAPDLEVVLLERNPLFWSCPLSNKWLIDIVDTSTLVHSYTGAAQRFGYTYVQTEVTEIDRSQRRVHTAQGYLDYDWLVVAAGIRVAYEPWFGNDRKAIDHTRANYASAYVPSAEHIALKQKIQAFKGGTFVMTLPPPPHRCPPSPYERACMIAAHFKRNKIPAKLLILDPKPRIAPIGLGYRKAFEELYPDIITHVPNAGVKELDPFKRVVKTAAGDVAFDDAIFMGHHQAADLVWKLGAIGKTAEGKPNNWAAVHPEFYNLPDDPQTFVIGDSVGAVSPQFGHYPKSGHVANRMGASVARFIGRQAKGQALEPELIDNLCYMLVNTEPREAISVQFDYAKGADGVLVQTQVDDHERRAELWDEDLRWYGLKIKDMISG</sequence>